<dbReference type="InterPro" id="IPR046528">
    <property type="entry name" value="DUF6593"/>
</dbReference>
<dbReference type="Pfam" id="PF20236">
    <property type="entry name" value="DUF6593"/>
    <property type="match status" value="1"/>
</dbReference>
<evidence type="ECO:0000313" key="2">
    <source>
        <dbReference type="EMBL" id="KIO25007.1"/>
    </source>
</evidence>
<dbReference type="EMBL" id="KN823050">
    <property type="protein sequence ID" value="KIO25007.1"/>
    <property type="molecule type" value="Genomic_DNA"/>
</dbReference>
<protein>
    <recommendedName>
        <fullName evidence="1">DUF6593 domain-containing protein</fullName>
    </recommendedName>
</protein>
<reference evidence="3" key="2">
    <citation type="submission" date="2015-01" db="EMBL/GenBank/DDBJ databases">
        <title>Evolutionary Origins and Diversification of the Mycorrhizal Mutualists.</title>
        <authorList>
            <consortium name="DOE Joint Genome Institute"/>
            <consortium name="Mycorrhizal Genomics Consortium"/>
            <person name="Kohler A."/>
            <person name="Kuo A."/>
            <person name="Nagy L.G."/>
            <person name="Floudas D."/>
            <person name="Copeland A."/>
            <person name="Barry K.W."/>
            <person name="Cichocki N."/>
            <person name="Veneault-Fourrey C."/>
            <person name="LaButti K."/>
            <person name="Lindquist E.A."/>
            <person name="Lipzen A."/>
            <person name="Lundell T."/>
            <person name="Morin E."/>
            <person name="Murat C."/>
            <person name="Riley R."/>
            <person name="Ohm R."/>
            <person name="Sun H."/>
            <person name="Tunlid A."/>
            <person name="Henrissat B."/>
            <person name="Grigoriev I.V."/>
            <person name="Hibbett D.S."/>
            <person name="Martin F."/>
        </authorList>
    </citation>
    <scope>NUCLEOTIDE SEQUENCE [LARGE SCALE GENOMIC DNA]</scope>
    <source>
        <strain evidence="3">MUT 4182</strain>
    </source>
</reference>
<gene>
    <name evidence="2" type="ORF">M407DRAFT_25645</name>
</gene>
<reference evidence="2 3" key="1">
    <citation type="submission" date="2014-04" db="EMBL/GenBank/DDBJ databases">
        <authorList>
            <consortium name="DOE Joint Genome Institute"/>
            <person name="Kuo A."/>
            <person name="Girlanda M."/>
            <person name="Perotto S."/>
            <person name="Kohler A."/>
            <person name="Nagy L.G."/>
            <person name="Floudas D."/>
            <person name="Copeland A."/>
            <person name="Barry K.W."/>
            <person name="Cichocki N."/>
            <person name="Veneault-Fourrey C."/>
            <person name="LaButti K."/>
            <person name="Lindquist E.A."/>
            <person name="Lipzen A."/>
            <person name="Lundell T."/>
            <person name="Morin E."/>
            <person name="Murat C."/>
            <person name="Sun H."/>
            <person name="Tunlid A."/>
            <person name="Henrissat B."/>
            <person name="Grigoriev I.V."/>
            <person name="Hibbett D.S."/>
            <person name="Martin F."/>
            <person name="Nordberg H.P."/>
            <person name="Cantor M.N."/>
            <person name="Hua S.X."/>
        </authorList>
    </citation>
    <scope>NUCLEOTIDE SEQUENCE [LARGE SCALE GENOMIC DNA]</scope>
    <source>
        <strain evidence="2 3">MUT 4182</strain>
    </source>
</reference>
<dbReference type="AlphaFoldDB" id="A0A0C3LUD6"/>
<accession>A0A0C3LUD6</accession>
<keyword evidence="3" id="KW-1185">Reference proteome</keyword>
<sequence>MTTYSFRLFDLSGNLLENEFRDDRNQIAYMIRPVPQPRLGFAFPELPSPVEIVRQPDWGIALEHEPWRAVLTLADNETLHTVQIGQRQEISVEEMLRRDEDGSKRVFVGLDGQEYCWKPASRRLQCFDANDGLLAVYEYLVDDPSYAKLDIKPLGWAMTTEIITTLILTRYDIRRS</sequence>
<evidence type="ECO:0000259" key="1">
    <source>
        <dbReference type="Pfam" id="PF20236"/>
    </source>
</evidence>
<dbReference type="OrthoDB" id="3168860at2759"/>
<organism evidence="2 3">
    <name type="scientific">Tulasnella calospora MUT 4182</name>
    <dbReference type="NCBI Taxonomy" id="1051891"/>
    <lineage>
        <taxon>Eukaryota</taxon>
        <taxon>Fungi</taxon>
        <taxon>Dikarya</taxon>
        <taxon>Basidiomycota</taxon>
        <taxon>Agaricomycotina</taxon>
        <taxon>Agaricomycetes</taxon>
        <taxon>Cantharellales</taxon>
        <taxon>Tulasnellaceae</taxon>
        <taxon>Tulasnella</taxon>
    </lineage>
</organism>
<feature type="domain" description="DUF6593" evidence="1">
    <location>
        <begin position="78"/>
        <end position="169"/>
    </location>
</feature>
<proteinExistence type="predicted"/>
<dbReference type="Proteomes" id="UP000054248">
    <property type="component" value="Unassembled WGS sequence"/>
</dbReference>
<name>A0A0C3LUD6_9AGAM</name>
<dbReference type="HOGENOM" id="CLU_132776_0_0_1"/>
<evidence type="ECO:0000313" key="3">
    <source>
        <dbReference type="Proteomes" id="UP000054248"/>
    </source>
</evidence>